<dbReference type="SUPFAM" id="SSF82861">
    <property type="entry name" value="Mechanosensitive channel protein MscS (YggB), transmembrane region"/>
    <property type="match status" value="1"/>
</dbReference>
<feature type="domain" description="Mechanosensitive ion channel MscS" evidence="10">
    <location>
        <begin position="533"/>
        <end position="598"/>
    </location>
</feature>
<keyword evidence="13" id="KW-1185">Reference proteome</keyword>
<proteinExistence type="inferred from homology"/>
<keyword evidence="5 9" id="KW-1133">Transmembrane helix</keyword>
<dbReference type="Gene3D" id="1.10.287.1260">
    <property type="match status" value="1"/>
</dbReference>
<feature type="coiled-coil region" evidence="7">
    <location>
        <begin position="279"/>
        <end position="313"/>
    </location>
</feature>
<comment type="subcellular location">
    <subcellularLocation>
        <location evidence="1">Cell membrane</location>
        <topology evidence="1">Multi-pass membrane protein</topology>
    </subcellularLocation>
</comment>
<dbReference type="RefSeq" id="WP_277863150.1">
    <property type="nucleotide sequence ID" value="NZ_JARRAG010000002.1"/>
</dbReference>
<keyword evidence="3" id="KW-1003">Cell membrane</keyword>
<dbReference type="SUPFAM" id="SSF82689">
    <property type="entry name" value="Mechanosensitive channel protein MscS (YggB), C-terminal domain"/>
    <property type="match status" value="1"/>
</dbReference>
<feature type="coiled-coil region" evidence="7">
    <location>
        <begin position="362"/>
        <end position="389"/>
    </location>
</feature>
<dbReference type="Proteomes" id="UP001216907">
    <property type="component" value="Unassembled WGS sequence"/>
</dbReference>
<feature type="transmembrane region" description="Helical" evidence="9">
    <location>
        <begin position="485"/>
        <end position="507"/>
    </location>
</feature>
<keyword evidence="6 9" id="KW-0472">Membrane</keyword>
<protein>
    <submittedName>
        <fullName evidence="12">Mechanosensitive ion channel</fullName>
    </submittedName>
</protein>
<dbReference type="SUPFAM" id="SSF50182">
    <property type="entry name" value="Sm-like ribonucleoproteins"/>
    <property type="match status" value="1"/>
</dbReference>
<evidence type="ECO:0000313" key="12">
    <source>
        <dbReference type="EMBL" id="MDG3006859.1"/>
    </source>
</evidence>
<feature type="compositionally biased region" description="Low complexity" evidence="8">
    <location>
        <begin position="191"/>
        <end position="203"/>
    </location>
</feature>
<reference evidence="12 13" key="1">
    <citation type="submission" date="2023-03" db="EMBL/GenBank/DDBJ databases">
        <title>Paludisphaera mucosa sp. nov. a novel planctomycete from northern fen.</title>
        <authorList>
            <person name="Ivanova A."/>
        </authorList>
    </citation>
    <scope>NUCLEOTIDE SEQUENCE [LARGE SCALE GENOMIC DNA]</scope>
    <source>
        <strain evidence="12 13">Pla2</strain>
    </source>
</reference>
<dbReference type="PANTHER" id="PTHR30460">
    <property type="entry name" value="MODERATE CONDUCTANCE MECHANOSENSITIVE CHANNEL YBIO"/>
    <property type="match status" value="1"/>
</dbReference>
<evidence type="ECO:0000256" key="7">
    <source>
        <dbReference type="SAM" id="Coils"/>
    </source>
</evidence>
<evidence type="ECO:0000313" key="13">
    <source>
        <dbReference type="Proteomes" id="UP001216907"/>
    </source>
</evidence>
<feature type="domain" description="Mechanosensitive ion channel MscS C-terminal" evidence="11">
    <location>
        <begin position="605"/>
        <end position="688"/>
    </location>
</feature>
<gene>
    <name evidence="12" type="ORF">PZE19_24065</name>
</gene>
<dbReference type="InterPro" id="IPR023408">
    <property type="entry name" value="MscS_beta-dom_sf"/>
</dbReference>
<dbReference type="InterPro" id="IPR011014">
    <property type="entry name" value="MscS_channel_TM-2"/>
</dbReference>
<comment type="caution">
    <text evidence="12">The sequence shown here is derived from an EMBL/GenBank/DDBJ whole genome shotgun (WGS) entry which is preliminary data.</text>
</comment>
<dbReference type="EMBL" id="JARRAG010000002">
    <property type="protein sequence ID" value="MDG3006859.1"/>
    <property type="molecule type" value="Genomic_DNA"/>
</dbReference>
<feature type="compositionally biased region" description="Low complexity" evidence="8">
    <location>
        <begin position="216"/>
        <end position="227"/>
    </location>
</feature>
<keyword evidence="4 9" id="KW-0812">Transmembrane</keyword>
<evidence type="ECO:0000256" key="1">
    <source>
        <dbReference type="ARBA" id="ARBA00004651"/>
    </source>
</evidence>
<evidence type="ECO:0000259" key="11">
    <source>
        <dbReference type="Pfam" id="PF21082"/>
    </source>
</evidence>
<dbReference type="Pfam" id="PF21082">
    <property type="entry name" value="MS_channel_3rd"/>
    <property type="match status" value="1"/>
</dbReference>
<dbReference type="Pfam" id="PF00924">
    <property type="entry name" value="MS_channel_2nd"/>
    <property type="match status" value="1"/>
</dbReference>
<dbReference type="InterPro" id="IPR049278">
    <property type="entry name" value="MS_channel_C"/>
</dbReference>
<evidence type="ECO:0000256" key="3">
    <source>
        <dbReference type="ARBA" id="ARBA00022475"/>
    </source>
</evidence>
<keyword evidence="7" id="KW-0175">Coiled coil</keyword>
<evidence type="ECO:0000259" key="10">
    <source>
        <dbReference type="Pfam" id="PF00924"/>
    </source>
</evidence>
<dbReference type="InterPro" id="IPR045276">
    <property type="entry name" value="YbiO_bact"/>
</dbReference>
<dbReference type="InterPro" id="IPR010920">
    <property type="entry name" value="LSM_dom_sf"/>
</dbReference>
<feature type="transmembrane region" description="Helical" evidence="9">
    <location>
        <begin position="513"/>
        <end position="535"/>
    </location>
</feature>
<evidence type="ECO:0000256" key="8">
    <source>
        <dbReference type="SAM" id="MobiDB-lite"/>
    </source>
</evidence>
<feature type="transmembrane region" description="Helical" evidence="9">
    <location>
        <begin position="437"/>
        <end position="455"/>
    </location>
</feature>
<organism evidence="12 13">
    <name type="scientific">Paludisphaera mucosa</name>
    <dbReference type="NCBI Taxonomy" id="3030827"/>
    <lineage>
        <taxon>Bacteria</taxon>
        <taxon>Pseudomonadati</taxon>
        <taxon>Planctomycetota</taxon>
        <taxon>Planctomycetia</taxon>
        <taxon>Isosphaerales</taxon>
        <taxon>Isosphaeraceae</taxon>
        <taxon>Paludisphaera</taxon>
    </lineage>
</organism>
<dbReference type="Gene3D" id="3.30.70.100">
    <property type="match status" value="1"/>
</dbReference>
<dbReference type="Gene3D" id="2.30.30.60">
    <property type="match status" value="1"/>
</dbReference>
<evidence type="ECO:0000256" key="4">
    <source>
        <dbReference type="ARBA" id="ARBA00022692"/>
    </source>
</evidence>
<evidence type="ECO:0000256" key="5">
    <source>
        <dbReference type="ARBA" id="ARBA00022989"/>
    </source>
</evidence>
<evidence type="ECO:0000256" key="6">
    <source>
        <dbReference type="ARBA" id="ARBA00023136"/>
    </source>
</evidence>
<accession>A0ABT6FH55</accession>
<dbReference type="InterPro" id="IPR006685">
    <property type="entry name" value="MscS_channel_2nd"/>
</dbReference>
<evidence type="ECO:0000256" key="9">
    <source>
        <dbReference type="SAM" id="Phobius"/>
    </source>
</evidence>
<name>A0ABT6FH55_9BACT</name>
<dbReference type="PANTHER" id="PTHR30460:SF0">
    <property type="entry name" value="MODERATE CONDUCTANCE MECHANOSENSITIVE CHANNEL YBIO"/>
    <property type="match status" value="1"/>
</dbReference>
<feature type="compositionally biased region" description="Pro residues" evidence="8">
    <location>
        <begin position="204"/>
        <end position="215"/>
    </location>
</feature>
<feature type="region of interest" description="Disordered" evidence="8">
    <location>
        <begin position="191"/>
        <end position="275"/>
    </location>
</feature>
<sequence length="702" mass="76459">MLAASGCEYFTSERLARLTPGKAADPAAKLGIDPTAPNTPVVTDPATGEPVRLTAAEVVTMLERIIRGNQHELDDLAPKVDEHEEAEQARDVFQHLDDLLKSLDREKKKAVAAHEPERVAEIERQATNLKEPWNLARERLNLDLRARMLMLERISILKSVLAHDRERLAAVLATGDLARFLDESKPAAAPVAAPAAPAEAAATPAPPPSGPPNPAPAAVQIPIIPGQPLVPKAVDPKDVEKTKDAAKPEAAKTDAEKKAEAESKGEAPAKAAAAPNKELISAKQELDAKSTAVQKLQERTMTLDARMQNLARSIELVKELVEVSQQSVDNATKTREYLVREMQEGKPSAAVQAWTHDGGDALGAMDRRIRTASEDVKQLKNRFEEMVEERALVVDALQRTSLRAQSAQEGLEKTQETVEALESPFSTHNMKAWLFEHGPPIVATLIVMSLLYLLVSRYAQKVVELFASRGLRGSKAERDNRMDTLVSVLQNTGSVVVLLGGISTLLSQVGIPVAPLLGGAAVAGVAVAFGAQNLIKDFFYGFMILLENQYKLKDVVKIGDHSGQVEQITLRMTALRDGDGALHFLPNGATTSVVNMTHGWSSASFAVRIAWEEDVDRVIAIIQDLGKELRQDPNLRLMIVDDLNMMGVDALTDSAAVILFSIKTLPLQQWNVKREFLRRLKKRFQEKKVLLPPPSPPAAASS</sequence>
<feature type="compositionally biased region" description="Basic and acidic residues" evidence="8">
    <location>
        <begin position="234"/>
        <end position="267"/>
    </location>
</feature>
<dbReference type="InterPro" id="IPR011066">
    <property type="entry name" value="MscS_channel_C_sf"/>
</dbReference>
<evidence type="ECO:0000256" key="2">
    <source>
        <dbReference type="ARBA" id="ARBA00008017"/>
    </source>
</evidence>
<comment type="similarity">
    <text evidence="2">Belongs to the MscS (TC 1.A.23) family.</text>
</comment>